<evidence type="ECO:0000313" key="2">
    <source>
        <dbReference type="Proteomes" id="UP000484381"/>
    </source>
</evidence>
<evidence type="ECO:0000313" key="1">
    <source>
        <dbReference type="EMBL" id="MPW22451.1"/>
    </source>
</evidence>
<dbReference type="AlphaFoldDB" id="A0A7X1TKD1"/>
<proteinExistence type="predicted"/>
<dbReference type="EMBL" id="WHNP01000066">
    <property type="protein sequence ID" value="MPW22451.1"/>
    <property type="molecule type" value="Genomic_DNA"/>
</dbReference>
<name>A0A7X1TKD1_9BURK</name>
<dbReference type="RefSeq" id="WP_152767092.1">
    <property type="nucleotide sequence ID" value="NZ_WHNP01000066.1"/>
</dbReference>
<dbReference type="Proteomes" id="UP000484381">
    <property type="component" value="Unassembled WGS sequence"/>
</dbReference>
<accession>A0A7X1TKD1</accession>
<comment type="caution">
    <text evidence="1">The sequence shown here is derived from an EMBL/GenBank/DDBJ whole genome shotgun (WGS) entry which is preliminary data.</text>
</comment>
<keyword evidence="2" id="KW-1185">Reference proteome</keyword>
<gene>
    <name evidence="1" type="ORF">GCT13_37910</name>
</gene>
<reference evidence="1 2" key="1">
    <citation type="submission" date="2019-10" db="EMBL/GenBank/DDBJ databases">
        <title>Paraburkholderia sp. isolated from nodules of Mimosa pudica from Brazilian Atlantic Forest soils.</title>
        <authorList>
            <person name="Paulitsch F."/>
            <person name="Hungria M."/>
            <person name="Dall'Agnol R."/>
        </authorList>
    </citation>
    <scope>NUCLEOTIDE SEQUENCE [LARGE SCALE GENOMIC DNA]</scope>
    <source>
        <strain evidence="1 2">CNPSo 3157</strain>
    </source>
</reference>
<sequence length="75" mass="8720">MTIHRTLHEDVFAAFARACQEGEFELAEHLLHAIEIIARQKQDSGELDRAYLLLTHFTNRPHSAHLARTRSFSRH</sequence>
<organism evidence="1 2">
    <name type="scientific">Paraburkholderia franconis</name>
    <dbReference type="NCBI Taxonomy" id="2654983"/>
    <lineage>
        <taxon>Bacteria</taxon>
        <taxon>Pseudomonadati</taxon>
        <taxon>Pseudomonadota</taxon>
        <taxon>Betaproteobacteria</taxon>
        <taxon>Burkholderiales</taxon>
        <taxon>Burkholderiaceae</taxon>
        <taxon>Paraburkholderia</taxon>
    </lineage>
</organism>
<protein>
    <submittedName>
        <fullName evidence="1">Uncharacterized protein</fullName>
    </submittedName>
</protein>